<evidence type="ECO:0000313" key="3">
    <source>
        <dbReference type="Proteomes" id="UP000604046"/>
    </source>
</evidence>
<protein>
    <submittedName>
        <fullName evidence="2">Uncharacterized protein</fullName>
    </submittedName>
</protein>
<reference evidence="2" key="1">
    <citation type="submission" date="2021-02" db="EMBL/GenBank/DDBJ databases">
        <authorList>
            <person name="Dougan E. K."/>
            <person name="Rhodes N."/>
            <person name="Thang M."/>
            <person name="Chan C."/>
        </authorList>
    </citation>
    <scope>NUCLEOTIDE SEQUENCE</scope>
</reference>
<accession>A0A812U181</accession>
<dbReference type="EMBL" id="CAJNDS010002631">
    <property type="protein sequence ID" value="CAE7550390.1"/>
    <property type="molecule type" value="Genomic_DNA"/>
</dbReference>
<dbReference type="SUPFAM" id="SSF51445">
    <property type="entry name" value="(Trans)glycosidases"/>
    <property type="match status" value="1"/>
</dbReference>
<dbReference type="InterPro" id="IPR017853">
    <property type="entry name" value="GH"/>
</dbReference>
<dbReference type="AlphaFoldDB" id="A0A812U181"/>
<comment type="caution">
    <text evidence="2">The sequence shown here is derived from an EMBL/GenBank/DDBJ whole genome shotgun (WGS) entry which is preliminary data.</text>
</comment>
<dbReference type="OrthoDB" id="436070at2759"/>
<evidence type="ECO:0000313" key="2">
    <source>
        <dbReference type="EMBL" id="CAE7550390.1"/>
    </source>
</evidence>
<feature type="chain" id="PRO_5033028316" evidence="1">
    <location>
        <begin position="20"/>
        <end position="324"/>
    </location>
</feature>
<sequence>MTRWRVLLVLALGRSDCPGNDKADFEACQTDIFLGGSIRDETPQTVAPSQQPGRASAACMDWPGCAPLGLFGDCCPSNGGAMLGCCSAGRRLALLQMERKGVTIDDTTLQYCARRIPGEWPNAEAPLTSLRLFQTWNTQWPVEGRKASWQGLVDFVRTHGVKVLVGTPVTCVLADDEQTWAWTKEFLGMVGPENIMGLAIGNELELLADHADEKCIEELWEGGRLWKTFNQRVSEFDEMGFSHIPVTSVFTAAILSGNPFMDVPGKALVNTFLRQAMWKYGARYAFTFNVYPYFDPNLRMNAGSRDNCSESLKRATCWQGGGIS</sequence>
<keyword evidence="3" id="KW-1185">Reference proteome</keyword>
<gene>
    <name evidence="2" type="ORF">SNAT2548_LOCUS30907</name>
</gene>
<keyword evidence="1" id="KW-0732">Signal</keyword>
<evidence type="ECO:0000256" key="1">
    <source>
        <dbReference type="SAM" id="SignalP"/>
    </source>
</evidence>
<dbReference type="Proteomes" id="UP000604046">
    <property type="component" value="Unassembled WGS sequence"/>
</dbReference>
<proteinExistence type="predicted"/>
<name>A0A812U181_9DINO</name>
<feature type="signal peptide" evidence="1">
    <location>
        <begin position="1"/>
        <end position="19"/>
    </location>
</feature>
<organism evidence="2 3">
    <name type="scientific">Symbiodinium natans</name>
    <dbReference type="NCBI Taxonomy" id="878477"/>
    <lineage>
        <taxon>Eukaryota</taxon>
        <taxon>Sar</taxon>
        <taxon>Alveolata</taxon>
        <taxon>Dinophyceae</taxon>
        <taxon>Suessiales</taxon>
        <taxon>Symbiodiniaceae</taxon>
        <taxon>Symbiodinium</taxon>
    </lineage>
</organism>